<reference evidence="1" key="2">
    <citation type="submission" date="2020-05" db="UniProtKB">
        <authorList>
            <consortium name="EnsemblMetazoa"/>
        </authorList>
    </citation>
    <scope>IDENTIFICATION</scope>
    <source>
        <strain evidence="1">IAEA</strain>
    </source>
</reference>
<dbReference type="VEuPathDB" id="VectorBase:GPAI026058"/>
<evidence type="ECO:0000313" key="1">
    <source>
        <dbReference type="EnsemblMetazoa" id="GPAI026058-PA"/>
    </source>
</evidence>
<reference evidence="2" key="1">
    <citation type="submission" date="2014-03" db="EMBL/GenBank/DDBJ databases">
        <authorList>
            <person name="Aksoy S."/>
            <person name="Warren W."/>
            <person name="Wilson R.K."/>
        </authorList>
    </citation>
    <scope>NUCLEOTIDE SEQUENCE [LARGE SCALE GENOMIC DNA]</scope>
    <source>
        <strain evidence="2">IAEA</strain>
    </source>
</reference>
<proteinExistence type="predicted"/>
<organism evidence="1 2">
    <name type="scientific">Glossina pallidipes</name>
    <name type="common">Tsetse fly</name>
    <dbReference type="NCBI Taxonomy" id="7398"/>
    <lineage>
        <taxon>Eukaryota</taxon>
        <taxon>Metazoa</taxon>
        <taxon>Ecdysozoa</taxon>
        <taxon>Arthropoda</taxon>
        <taxon>Hexapoda</taxon>
        <taxon>Insecta</taxon>
        <taxon>Pterygota</taxon>
        <taxon>Neoptera</taxon>
        <taxon>Endopterygota</taxon>
        <taxon>Diptera</taxon>
        <taxon>Brachycera</taxon>
        <taxon>Muscomorpha</taxon>
        <taxon>Hippoboscoidea</taxon>
        <taxon>Glossinidae</taxon>
        <taxon>Glossina</taxon>
    </lineage>
</organism>
<protein>
    <submittedName>
        <fullName evidence="1">Uncharacterized protein</fullName>
    </submittedName>
</protein>
<dbReference type="Proteomes" id="UP000092445">
    <property type="component" value="Unassembled WGS sequence"/>
</dbReference>
<dbReference type="AlphaFoldDB" id="A0A1A9ZV79"/>
<keyword evidence="2" id="KW-1185">Reference proteome</keyword>
<accession>A0A1A9ZV79</accession>
<dbReference type="EnsemblMetazoa" id="GPAI026058-RA">
    <property type="protein sequence ID" value="GPAI026058-PA"/>
    <property type="gene ID" value="GPAI026058"/>
</dbReference>
<evidence type="ECO:0000313" key="2">
    <source>
        <dbReference type="Proteomes" id="UP000092445"/>
    </source>
</evidence>
<name>A0A1A9ZV79_GLOPL</name>
<sequence length="104" mass="12042">MKCFFYRKFIALTPVSTSMQVLPPNDIMRPSGLYNKLRPRLPGSPPFNPYGSKVLRSVKIDKDLDNLDLKMTGLSRKVLAILEQHQPKPCHKLKVYRRIYVLTL</sequence>